<dbReference type="InterPro" id="IPR003838">
    <property type="entry name" value="ABC3_permease_C"/>
</dbReference>
<comment type="caution">
    <text evidence="14">The sequence shown here is derived from an EMBL/GenBank/DDBJ whole genome shotgun (WGS) entry which is preliminary data.</text>
</comment>
<organism evidence="14 15">
    <name type="scientific">Youngiibacter multivorans</name>
    <dbReference type="NCBI Taxonomy" id="937251"/>
    <lineage>
        <taxon>Bacteria</taxon>
        <taxon>Bacillati</taxon>
        <taxon>Bacillota</taxon>
        <taxon>Clostridia</taxon>
        <taxon>Eubacteriales</taxon>
        <taxon>Clostridiaceae</taxon>
        <taxon>Youngiibacter</taxon>
    </lineage>
</organism>
<gene>
    <name evidence="14" type="ORF">J2Z34_002193</name>
</gene>
<keyword evidence="15" id="KW-1185">Reference proteome</keyword>
<dbReference type="RefSeq" id="WP_245250623.1">
    <property type="nucleotide sequence ID" value="NZ_JAGGKC010000018.1"/>
</dbReference>
<dbReference type="GO" id="GO:0051301">
    <property type="term" value="P:cell division"/>
    <property type="evidence" value="ECO:0007669"/>
    <property type="project" value="UniProtKB-KW"/>
</dbReference>
<keyword evidence="5 10" id="KW-0132">Cell division</keyword>
<evidence type="ECO:0000256" key="9">
    <source>
        <dbReference type="ARBA" id="ARBA00023306"/>
    </source>
</evidence>
<sequence>MTKIKMFLGDALKSLKRNRTISAASMATVAATLFIFGVFILVAMTINSSVATVESKVEIKAYLLDEATEEEKQAIQTAIGSVTGIKEIKYETKEEAFTKFKESLGENNAILAGYSEANNPLPNSFVVSLDTPEAAGPVEDAVKDLPGVQQVGNERDTVEMIIAVARTIRTVGVVIFGILIIVSLFLIGNTIKLTVFSRRREIGIMKFVGATDWFIRWPFIIEGIIMGTVGAIFAVAVLYFSYKGAYTQITKAFFYAGLTAPGYVLSNMSWQFILAGMGIGAAGSYISLRRFLDV</sequence>
<dbReference type="NCBIfam" id="NF038347">
    <property type="entry name" value="FtsX_Gpos"/>
    <property type="match status" value="1"/>
</dbReference>
<protein>
    <recommendedName>
        <fullName evidence="3 10">Cell division protein FtsX</fullName>
    </recommendedName>
</protein>
<evidence type="ECO:0000256" key="6">
    <source>
        <dbReference type="ARBA" id="ARBA00022692"/>
    </source>
</evidence>
<evidence type="ECO:0000256" key="7">
    <source>
        <dbReference type="ARBA" id="ARBA00022989"/>
    </source>
</evidence>
<keyword evidence="9 10" id="KW-0131">Cell cycle</keyword>
<dbReference type="Gene3D" id="3.30.70.3040">
    <property type="match status" value="1"/>
</dbReference>
<dbReference type="EMBL" id="JAGGKC010000018">
    <property type="protein sequence ID" value="MBP1919697.1"/>
    <property type="molecule type" value="Genomic_DNA"/>
</dbReference>
<dbReference type="PIRSF" id="PIRSF003097">
    <property type="entry name" value="FtsX"/>
    <property type="match status" value="1"/>
</dbReference>
<evidence type="ECO:0000256" key="2">
    <source>
        <dbReference type="ARBA" id="ARBA00007379"/>
    </source>
</evidence>
<keyword evidence="4 10" id="KW-1003">Cell membrane</keyword>
<evidence type="ECO:0000256" key="8">
    <source>
        <dbReference type="ARBA" id="ARBA00023136"/>
    </source>
</evidence>
<evidence type="ECO:0000313" key="15">
    <source>
        <dbReference type="Proteomes" id="UP001519271"/>
    </source>
</evidence>
<comment type="subcellular location">
    <subcellularLocation>
        <location evidence="1">Cell membrane</location>
        <topology evidence="1">Multi-pass membrane protein</topology>
    </subcellularLocation>
</comment>
<feature type="transmembrane region" description="Helical" evidence="11">
    <location>
        <begin position="171"/>
        <end position="196"/>
    </location>
</feature>
<evidence type="ECO:0000256" key="5">
    <source>
        <dbReference type="ARBA" id="ARBA00022618"/>
    </source>
</evidence>
<feature type="transmembrane region" description="Helical" evidence="11">
    <location>
        <begin position="21"/>
        <end position="46"/>
    </location>
</feature>
<evidence type="ECO:0000256" key="1">
    <source>
        <dbReference type="ARBA" id="ARBA00004651"/>
    </source>
</evidence>
<feature type="domain" description="FtsX extracellular" evidence="13">
    <location>
        <begin position="57"/>
        <end position="151"/>
    </location>
</feature>
<evidence type="ECO:0000256" key="3">
    <source>
        <dbReference type="ARBA" id="ARBA00021907"/>
    </source>
</evidence>
<proteinExistence type="inferred from homology"/>
<feature type="transmembrane region" description="Helical" evidence="11">
    <location>
        <begin position="217"/>
        <end position="242"/>
    </location>
</feature>
<evidence type="ECO:0000256" key="10">
    <source>
        <dbReference type="PIRNR" id="PIRNR003097"/>
    </source>
</evidence>
<evidence type="ECO:0000259" key="12">
    <source>
        <dbReference type="Pfam" id="PF02687"/>
    </source>
</evidence>
<keyword evidence="8 10" id="KW-0472">Membrane</keyword>
<dbReference type="InterPro" id="IPR058204">
    <property type="entry name" value="FtsX_firmicutes-type"/>
</dbReference>
<name>A0ABS4G5F4_9CLOT</name>
<reference evidence="14 15" key="1">
    <citation type="submission" date="2021-03" db="EMBL/GenBank/DDBJ databases">
        <title>Genomic Encyclopedia of Type Strains, Phase IV (KMG-IV): sequencing the most valuable type-strain genomes for metagenomic binning, comparative biology and taxonomic classification.</title>
        <authorList>
            <person name="Goeker M."/>
        </authorList>
    </citation>
    <scope>NUCLEOTIDE SEQUENCE [LARGE SCALE GENOMIC DNA]</scope>
    <source>
        <strain evidence="14 15">DSM 6139</strain>
    </source>
</reference>
<evidence type="ECO:0000256" key="11">
    <source>
        <dbReference type="SAM" id="Phobius"/>
    </source>
</evidence>
<accession>A0ABS4G5F4</accession>
<dbReference type="Pfam" id="PF18075">
    <property type="entry name" value="FtsX_ECD"/>
    <property type="match status" value="1"/>
</dbReference>
<dbReference type="InterPro" id="IPR004513">
    <property type="entry name" value="FtsX"/>
</dbReference>
<evidence type="ECO:0000256" key="4">
    <source>
        <dbReference type="ARBA" id="ARBA00022475"/>
    </source>
</evidence>
<dbReference type="PANTHER" id="PTHR47755:SF1">
    <property type="entry name" value="CELL DIVISION PROTEIN FTSX"/>
    <property type="match status" value="1"/>
</dbReference>
<dbReference type="Proteomes" id="UP001519271">
    <property type="component" value="Unassembled WGS sequence"/>
</dbReference>
<dbReference type="PANTHER" id="PTHR47755">
    <property type="entry name" value="CELL DIVISION PROTEIN FTSX"/>
    <property type="match status" value="1"/>
</dbReference>
<keyword evidence="6 11" id="KW-0812">Transmembrane</keyword>
<keyword evidence="7 11" id="KW-1133">Transmembrane helix</keyword>
<comment type="similarity">
    <text evidence="2 10">Belongs to the ABC-4 integral membrane protein family. FtsX subfamily.</text>
</comment>
<dbReference type="InterPro" id="IPR040690">
    <property type="entry name" value="FtsX_ECD"/>
</dbReference>
<dbReference type="Pfam" id="PF02687">
    <property type="entry name" value="FtsX"/>
    <property type="match status" value="1"/>
</dbReference>
<evidence type="ECO:0000313" key="14">
    <source>
        <dbReference type="EMBL" id="MBP1919697.1"/>
    </source>
</evidence>
<feature type="domain" description="ABC3 transporter permease C-terminal" evidence="12">
    <location>
        <begin position="174"/>
        <end position="290"/>
    </location>
</feature>
<comment type="function">
    <text evidence="10">Part of the ABC transporter FtsEX involved in asymmetric cellular division facilitating the initiation of sporulation.</text>
</comment>
<evidence type="ECO:0000259" key="13">
    <source>
        <dbReference type="Pfam" id="PF18075"/>
    </source>
</evidence>